<reference evidence="10" key="1">
    <citation type="submission" date="2020-03" db="EMBL/GenBank/DDBJ databases">
        <authorList>
            <person name="Weist P."/>
        </authorList>
    </citation>
    <scope>NUCLEOTIDE SEQUENCE</scope>
</reference>
<dbReference type="Pfam" id="PF04057">
    <property type="entry name" value="Rep-A_N"/>
    <property type="match status" value="1"/>
</dbReference>
<evidence type="ECO:0000313" key="10">
    <source>
        <dbReference type="EMBL" id="CAB1428210.1"/>
    </source>
</evidence>
<feature type="domain" description="OB" evidence="8">
    <location>
        <begin position="288"/>
        <end position="343"/>
    </location>
</feature>
<evidence type="ECO:0000256" key="4">
    <source>
        <dbReference type="ARBA" id="ARBA00022771"/>
    </source>
</evidence>
<keyword evidence="5" id="KW-0862">Zinc</keyword>
<gene>
    <name evidence="10" type="ORF">PLEPLA_LOCUS16176</name>
</gene>
<evidence type="ECO:0000256" key="1">
    <source>
        <dbReference type="ARBA" id="ARBA00005690"/>
    </source>
</evidence>
<dbReference type="CDD" id="cd04477">
    <property type="entry name" value="RPA1N"/>
    <property type="match status" value="1"/>
</dbReference>
<feature type="compositionally biased region" description="Polar residues" evidence="7">
    <location>
        <begin position="141"/>
        <end position="151"/>
    </location>
</feature>
<organism evidence="10 11">
    <name type="scientific">Pleuronectes platessa</name>
    <name type="common">European plaice</name>
    <dbReference type="NCBI Taxonomy" id="8262"/>
    <lineage>
        <taxon>Eukaryota</taxon>
        <taxon>Metazoa</taxon>
        <taxon>Chordata</taxon>
        <taxon>Craniata</taxon>
        <taxon>Vertebrata</taxon>
        <taxon>Euteleostomi</taxon>
        <taxon>Actinopterygii</taxon>
        <taxon>Neopterygii</taxon>
        <taxon>Teleostei</taxon>
        <taxon>Neoteleostei</taxon>
        <taxon>Acanthomorphata</taxon>
        <taxon>Carangaria</taxon>
        <taxon>Pleuronectiformes</taxon>
        <taxon>Pleuronectoidei</taxon>
        <taxon>Pleuronectidae</taxon>
        <taxon>Pleuronectes</taxon>
    </lineage>
</organism>
<keyword evidence="3" id="KW-0479">Metal-binding</keyword>
<evidence type="ECO:0000256" key="5">
    <source>
        <dbReference type="ARBA" id="ARBA00022833"/>
    </source>
</evidence>
<accession>A0A9N7UB83</accession>
<dbReference type="InterPro" id="IPR007199">
    <property type="entry name" value="Rep_factor-A_N"/>
</dbReference>
<feature type="region of interest" description="Disordered" evidence="7">
    <location>
        <begin position="106"/>
        <end position="175"/>
    </location>
</feature>
<keyword evidence="6" id="KW-0238">DNA-binding</keyword>
<dbReference type="FunFam" id="2.40.50.140:FF:000117">
    <property type="entry name" value="Replication protein A subunit"/>
    <property type="match status" value="1"/>
</dbReference>
<dbReference type="SUPFAM" id="SSF50249">
    <property type="entry name" value="Nucleic acid-binding proteins"/>
    <property type="match status" value="2"/>
</dbReference>
<dbReference type="CDD" id="cd04474">
    <property type="entry name" value="RPA1_DBD_A"/>
    <property type="match status" value="1"/>
</dbReference>
<evidence type="ECO:0000256" key="3">
    <source>
        <dbReference type="ARBA" id="ARBA00022723"/>
    </source>
</evidence>
<evidence type="ECO:0000259" key="8">
    <source>
        <dbReference type="Pfam" id="PF01336"/>
    </source>
</evidence>
<dbReference type="GO" id="GO:0006260">
    <property type="term" value="P:DNA replication"/>
    <property type="evidence" value="ECO:0007669"/>
    <property type="project" value="InterPro"/>
</dbReference>
<feature type="compositionally biased region" description="Low complexity" evidence="7">
    <location>
        <begin position="127"/>
        <end position="139"/>
    </location>
</feature>
<dbReference type="GO" id="GO:0003677">
    <property type="term" value="F:DNA binding"/>
    <property type="evidence" value="ECO:0007669"/>
    <property type="project" value="UniProtKB-KW"/>
</dbReference>
<evidence type="ECO:0000313" key="11">
    <source>
        <dbReference type="Proteomes" id="UP001153269"/>
    </source>
</evidence>
<dbReference type="Pfam" id="PF01336">
    <property type="entry name" value="tRNA_anti-codon"/>
    <property type="match status" value="1"/>
</dbReference>
<name>A0A9N7UB83_PLEPL</name>
<dbReference type="FunFam" id="2.40.50.140:FF:000041">
    <property type="entry name" value="Replication protein A subunit"/>
    <property type="match status" value="1"/>
</dbReference>
<comment type="caution">
    <text evidence="10">The sequence shown here is derived from an EMBL/GenBank/DDBJ whole genome shotgun (WGS) entry which is preliminary data.</text>
</comment>
<dbReference type="Proteomes" id="UP001153269">
    <property type="component" value="Unassembled WGS sequence"/>
</dbReference>
<dbReference type="AlphaFoldDB" id="A0A9N7UB83"/>
<feature type="non-terminal residue" evidence="10">
    <location>
        <position position="1"/>
    </location>
</feature>
<dbReference type="GO" id="GO:0008270">
    <property type="term" value="F:zinc ion binding"/>
    <property type="evidence" value="ECO:0007669"/>
    <property type="project" value="UniProtKB-KW"/>
</dbReference>
<dbReference type="InterPro" id="IPR012340">
    <property type="entry name" value="NA-bd_OB-fold"/>
</dbReference>
<evidence type="ECO:0000256" key="2">
    <source>
        <dbReference type="ARBA" id="ARBA00019850"/>
    </source>
</evidence>
<proteinExistence type="inferred from homology"/>
<keyword evidence="11" id="KW-1185">Reference proteome</keyword>
<feature type="compositionally biased region" description="Low complexity" evidence="7">
    <location>
        <begin position="165"/>
        <end position="175"/>
    </location>
</feature>
<dbReference type="Gene3D" id="2.40.50.140">
    <property type="entry name" value="Nucleic acid-binding proteins"/>
    <property type="match status" value="2"/>
</dbReference>
<evidence type="ECO:0000259" key="9">
    <source>
        <dbReference type="Pfam" id="PF04057"/>
    </source>
</evidence>
<feature type="region of interest" description="Disordered" evidence="7">
    <location>
        <begin position="207"/>
        <end position="240"/>
    </location>
</feature>
<feature type="domain" description="Replication factor-A protein 1 N-terminal" evidence="9">
    <location>
        <begin position="5"/>
        <end position="102"/>
    </location>
</feature>
<dbReference type="GO" id="GO:0005634">
    <property type="term" value="C:nucleus"/>
    <property type="evidence" value="ECO:0007669"/>
    <property type="project" value="InterPro"/>
</dbReference>
<dbReference type="EMBL" id="CADEAL010001032">
    <property type="protein sequence ID" value="CAB1428210.1"/>
    <property type="molecule type" value="Genomic_DNA"/>
</dbReference>
<keyword evidence="4" id="KW-0863">Zinc-finger</keyword>
<sequence>MSVELTPGAIGILFNGSEVKNPVLQLLNLRSITSPTGPNRFRLMMSDGHQSSTSFLLVTQLNNLAEENILEPNCVCVLKKTLTNTLADGRRVVVVMGLEILQSAEETGGRIGSPTPFGTDDRSPENSGSSTFVSSSAAAPGSSNESNSTVYSPPRGSGKGFVGTSPMMASPMKASPMMASPMKASPMMASPMKASPMTPSPMKFSPMKASPMKASPMKASPMKASPMMASPMKASPMTPSPMKFSPMKASPMKTSPMMFSPTKAMSSSPGSSTKVMPIETLHPYQSKWTIRARVTNKNSIRTWNNSRGEGKLFSFEIMDESGEIRVTAFNKEVDKFFSLVEQGK</sequence>
<dbReference type="InterPro" id="IPR004365">
    <property type="entry name" value="NA-bd_OB_tRNA"/>
</dbReference>
<evidence type="ECO:0000256" key="7">
    <source>
        <dbReference type="SAM" id="MobiDB-lite"/>
    </source>
</evidence>
<evidence type="ECO:0000256" key="6">
    <source>
        <dbReference type="ARBA" id="ARBA00023125"/>
    </source>
</evidence>
<protein>
    <recommendedName>
        <fullName evidence="2">Replication protein A 70 kDa DNA-binding subunit</fullName>
    </recommendedName>
</protein>
<comment type="similarity">
    <text evidence="1">Belongs to the replication factor A protein 1 family.</text>
</comment>